<dbReference type="PANTHER" id="PTHR42806">
    <property type="entry name" value="GLYCINE CLEAVAGE SYSTEM P-PROTEIN"/>
    <property type="match status" value="1"/>
</dbReference>
<dbReference type="CDD" id="cd00613">
    <property type="entry name" value="GDC-P"/>
    <property type="match status" value="1"/>
</dbReference>
<keyword evidence="2 4" id="KW-0560">Oxidoreductase</keyword>
<sequence length="451" mass="49234">MNAWSYLPHTEEDRRRMMAVLGISDIEELFDDIPEEVRFRGALQVPERLSEVELDRHMTELVGENRPAAEMACFLGAGAYDHHVPAVVDAIIGRSEFYTSYTPYQPEISQGILQAIFEYQTMVCELLGMEVSNASMYDGASATAEAALAACAATRRSRVWVSDLLNPAYRRVIRTYCEAQDVEVVAWRDTDGRSSAAALNELDESVAAVVVQYPNFLGIVEPLRDFARRAHEVGALLIVAAYPVALGVLESPGACGADIAVAEGQPLGNPLSFGGPYLGLMASSRALMRRLPGRIVGQTVDTRGHRGFVLTLQAREQHIRREKATSNICSNQALNALAATVYLAALGPGGLADLAGLNLQKAHYLFNRLTGIPGVEPLIPGAPFFNEFALRLPVDPAKVNRVLLQQGILGGLDLGEYRTDWRGGWLLAVTEKRTRAEMDRLVDAVKEGVRS</sequence>
<dbReference type="InterPro" id="IPR020581">
    <property type="entry name" value="GDC_P"/>
</dbReference>
<evidence type="ECO:0000259" key="5">
    <source>
        <dbReference type="Pfam" id="PF02347"/>
    </source>
</evidence>
<evidence type="ECO:0000313" key="6">
    <source>
        <dbReference type="EMBL" id="ATY84386.1"/>
    </source>
</evidence>
<accession>A0A2K8N4Z2</accession>
<dbReference type="Gene3D" id="3.90.1150.10">
    <property type="entry name" value="Aspartate Aminotransferase, domain 1"/>
    <property type="match status" value="1"/>
</dbReference>
<dbReference type="GO" id="GO:0019464">
    <property type="term" value="P:glycine decarboxylation via glycine cleavage system"/>
    <property type="evidence" value="ECO:0007669"/>
    <property type="project" value="UniProtKB-UniRule"/>
</dbReference>
<evidence type="ECO:0000256" key="2">
    <source>
        <dbReference type="ARBA" id="ARBA00023002"/>
    </source>
</evidence>
<dbReference type="EMBL" id="CP024955">
    <property type="protein sequence ID" value="ATY84386.1"/>
    <property type="molecule type" value="Genomic_DNA"/>
</dbReference>
<dbReference type="NCBIfam" id="NF001696">
    <property type="entry name" value="PRK00451.1"/>
    <property type="match status" value="1"/>
</dbReference>
<gene>
    <name evidence="4" type="primary">gcvPA</name>
    <name evidence="6" type="ORF">CVV65_04995</name>
</gene>
<comment type="similarity">
    <text evidence="4">Belongs to the GcvP family. N-terminal subunit subfamily.</text>
</comment>
<dbReference type="RefSeq" id="WP_100667210.1">
    <property type="nucleotide sequence ID" value="NZ_CP024955.1"/>
</dbReference>
<protein>
    <recommendedName>
        <fullName evidence="4">Probable glycine dehydrogenase (decarboxylating) subunit 1</fullName>
        <ecNumber evidence="4">1.4.4.2</ecNumber>
    </recommendedName>
    <alternativeName>
        <fullName evidence="4">Glycine cleavage system P-protein subunit 1</fullName>
    </alternativeName>
    <alternativeName>
        <fullName evidence="4">Glycine decarboxylase subunit 1</fullName>
    </alternativeName>
    <alternativeName>
        <fullName evidence="4">Glycine dehydrogenase (aminomethyl-transferring) subunit 1</fullName>
    </alternativeName>
</protein>
<dbReference type="GO" id="GO:0004375">
    <property type="term" value="F:glycine dehydrogenase (decarboxylating) activity"/>
    <property type="evidence" value="ECO:0007669"/>
    <property type="project" value="UniProtKB-EC"/>
</dbReference>
<comment type="function">
    <text evidence="1 4">The glycine cleavage system catalyzes the degradation of glycine. The P protein binds the alpha-amino group of glycine through its pyridoxal phosphate cofactor; CO(2) is released and the remaining methylamine moiety is then transferred to the lipoamide cofactor of the H protein.</text>
</comment>
<comment type="subunit">
    <text evidence="4">The glycine cleavage system is composed of four proteins: P, T, L and H. In this organism, the P 'protein' is a heterodimer of two subunits.</text>
</comment>
<dbReference type="InterPro" id="IPR015421">
    <property type="entry name" value="PyrdxlP-dep_Trfase_major"/>
</dbReference>
<reference evidence="7" key="1">
    <citation type="submission" date="2017-11" db="EMBL/GenBank/DDBJ databases">
        <title>Complete Genome Sequence of Kyrpidia sp. Strain EA-1, a thermophilic, hydrogen-oxidizing Bacterium, isolated from the Azores.</title>
        <authorList>
            <person name="Reiner J.E."/>
            <person name="Lapp C.J."/>
            <person name="Bunk B."/>
            <person name="Gescher J."/>
        </authorList>
    </citation>
    <scope>NUCLEOTIDE SEQUENCE [LARGE SCALE GENOMIC DNA]</scope>
    <source>
        <strain evidence="7">EA-1</strain>
    </source>
</reference>
<feature type="domain" description="Glycine cleavage system P-protein N-terminal" evidence="5">
    <location>
        <begin position="5"/>
        <end position="443"/>
    </location>
</feature>
<dbReference type="Proteomes" id="UP000231932">
    <property type="component" value="Chromosome"/>
</dbReference>
<evidence type="ECO:0000256" key="1">
    <source>
        <dbReference type="ARBA" id="ARBA00003788"/>
    </source>
</evidence>
<dbReference type="InterPro" id="IPR015422">
    <property type="entry name" value="PyrdxlP-dep_Trfase_small"/>
</dbReference>
<proteinExistence type="inferred from homology"/>
<organism evidence="6 7">
    <name type="scientific">Kyrpidia spormannii</name>
    <dbReference type="NCBI Taxonomy" id="2055160"/>
    <lineage>
        <taxon>Bacteria</taxon>
        <taxon>Bacillati</taxon>
        <taxon>Bacillota</taxon>
        <taxon>Bacilli</taxon>
        <taxon>Bacillales</taxon>
        <taxon>Alicyclobacillaceae</taxon>
        <taxon>Kyrpidia</taxon>
    </lineage>
</organism>
<dbReference type="InterPro" id="IPR049315">
    <property type="entry name" value="GDC-P_N"/>
</dbReference>
<evidence type="ECO:0000256" key="3">
    <source>
        <dbReference type="ARBA" id="ARBA00049026"/>
    </source>
</evidence>
<dbReference type="SUPFAM" id="SSF53383">
    <property type="entry name" value="PLP-dependent transferases"/>
    <property type="match status" value="1"/>
</dbReference>
<evidence type="ECO:0000313" key="7">
    <source>
        <dbReference type="Proteomes" id="UP000231932"/>
    </source>
</evidence>
<dbReference type="Gene3D" id="3.40.640.10">
    <property type="entry name" value="Type I PLP-dependent aspartate aminotransferase-like (Major domain)"/>
    <property type="match status" value="1"/>
</dbReference>
<evidence type="ECO:0000256" key="4">
    <source>
        <dbReference type="HAMAP-Rule" id="MF_00712"/>
    </source>
</evidence>
<dbReference type="Pfam" id="PF02347">
    <property type="entry name" value="GDC-P"/>
    <property type="match status" value="1"/>
</dbReference>
<dbReference type="OrthoDB" id="9771867at2"/>
<name>A0A2K8N4Z2_9BACL</name>
<dbReference type="InterPro" id="IPR015424">
    <property type="entry name" value="PyrdxlP-dep_Trfase"/>
</dbReference>
<dbReference type="AlphaFoldDB" id="A0A2K8N4Z2"/>
<comment type="catalytic activity">
    <reaction evidence="3 4">
        <text>N(6)-[(R)-lipoyl]-L-lysyl-[glycine-cleavage complex H protein] + glycine + H(+) = N(6)-[(R)-S(8)-aminomethyldihydrolipoyl]-L-lysyl-[glycine-cleavage complex H protein] + CO2</text>
        <dbReference type="Rhea" id="RHEA:24304"/>
        <dbReference type="Rhea" id="RHEA-COMP:10494"/>
        <dbReference type="Rhea" id="RHEA-COMP:10495"/>
        <dbReference type="ChEBI" id="CHEBI:15378"/>
        <dbReference type="ChEBI" id="CHEBI:16526"/>
        <dbReference type="ChEBI" id="CHEBI:57305"/>
        <dbReference type="ChEBI" id="CHEBI:83099"/>
        <dbReference type="ChEBI" id="CHEBI:83143"/>
        <dbReference type="EC" id="1.4.4.2"/>
    </reaction>
</comment>
<dbReference type="HAMAP" id="MF_00712">
    <property type="entry name" value="GcvPA"/>
    <property type="match status" value="1"/>
</dbReference>
<dbReference type="KEGG" id="kyr:CVV65_04995"/>
<keyword evidence="7" id="KW-1185">Reference proteome</keyword>
<dbReference type="PANTHER" id="PTHR42806:SF1">
    <property type="entry name" value="GLYCINE DEHYDROGENASE (DECARBOXYLATING)"/>
    <property type="match status" value="1"/>
</dbReference>
<dbReference type="PIRSF" id="PIRSF006815">
    <property type="entry name" value="GcvPA"/>
    <property type="match status" value="1"/>
</dbReference>
<dbReference type="EC" id="1.4.4.2" evidence="4"/>
<dbReference type="InterPro" id="IPR023010">
    <property type="entry name" value="GcvPA"/>
</dbReference>
<dbReference type="GO" id="GO:0009116">
    <property type="term" value="P:nucleoside metabolic process"/>
    <property type="evidence" value="ECO:0007669"/>
    <property type="project" value="InterPro"/>
</dbReference>